<sequence>MPYLFVFLVMINALFLGAQVYKQSHQSTASMHAHTIDTVKETDTEFKD</sequence>
<reference evidence="1" key="1">
    <citation type="submission" date="2022-02" db="EMBL/GenBank/DDBJ databases">
        <title>Acinetobacter A3.8 sp. nov., isolated from Sediment (Zhairuo Island).</title>
        <authorList>
            <person name="Zheng K."/>
        </authorList>
    </citation>
    <scope>NUCLEOTIDE SEQUENCE</scope>
    <source>
        <strain evidence="1">A3.8</strain>
    </source>
</reference>
<evidence type="ECO:0000313" key="2">
    <source>
        <dbReference type="Proteomes" id="UP001139701"/>
    </source>
</evidence>
<proteinExistence type="predicted"/>
<dbReference type="RefSeq" id="WP_241570783.1">
    <property type="nucleotide sequence ID" value="NZ_JAKUML010000005.1"/>
</dbReference>
<comment type="caution">
    <text evidence="1">The sequence shown here is derived from an EMBL/GenBank/DDBJ whole genome shotgun (WGS) entry which is preliminary data.</text>
</comment>
<evidence type="ECO:0000313" key="1">
    <source>
        <dbReference type="EMBL" id="MCJ8146081.1"/>
    </source>
</evidence>
<gene>
    <name evidence="1" type="ORF">MKI79_04005</name>
</gene>
<name>A0A9X1X1A5_9GAMM</name>
<organism evidence="1 2">
    <name type="scientific">Acinetobacter sedimenti</name>
    <dbReference type="NCBI Taxonomy" id="2919922"/>
    <lineage>
        <taxon>Bacteria</taxon>
        <taxon>Pseudomonadati</taxon>
        <taxon>Pseudomonadota</taxon>
        <taxon>Gammaproteobacteria</taxon>
        <taxon>Moraxellales</taxon>
        <taxon>Moraxellaceae</taxon>
        <taxon>Acinetobacter</taxon>
    </lineage>
</organism>
<accession>A0A9X1X1A5</accession>
<dbReference type="AlphaFoldDB" id="A0A9X1X1A5"/>
<keyword evidence="2" id="KW-1185">Reference proteome</keyword>
<protein>
    <submittedName>
        <fullName evidence="1">Uncharacterized protein</fullName>
    </submittedName>
</protein>
<dbReference type="Proteomes" id="UP001139701">
    <property type="component" value="Unassembled WGS sequence"/>
</dbReference>
<dbReference type="EMBL" id="JAKUML010000005">
    <property type="protein sequence ID" value="MCJ8146081.1"/>
    <property type="molecule type" value="Genomic_DNA"/>
</dbReference>